<dbReference type="InterPro" id="IPR028082">
    <property type="entry name" value="Peripla_BP_I"/>
</dbReference>
<dbReference type="PROSITE" id="PS50932">
    <property type="entry name" value="HTH_LACI_2"/>
    <property type="match status" value="1"/>
</dbReference>
<dbReference type="PANTHER" id="PTHR30146">
    <property type="entry name" value="LACI-RELATED TRANSCRIPTIONAL REPRESSOR"/>
    <property type="match status" value="1"/>
</dbReference>
<dbReference type="SUPFAM" id="SSF53822">
    <property type="entry name" value="Periplasmic binding protein-like I"/>
    <property type="match status" value="1"/>
</dbReference>
<protein>
    <submittedName>
        <fullName evidence="5">Transcriptional regulator, LacI family</fullName>
    </submittedName>
</protein>
<keyword evidence="1" id="KW-0805">Transcription regulation</keyword>
<sequence length="330" mass="36134">MGHMAATIKDIARLAGVSPSTVSRVLSNQVEFYSEKTAKKVKKAATKLGYRRNVGAVELVTRKSNVIAVIVSSVQTNFSDQIIQGIQDEAAKKSLSVIIIYAGGSDAELQRRAIETVIERAVRAILLVAIDLNPQNDDLLTTANIPYLFLSMRFSDRPFPFITSDDFQIGYQGTQYLINKGHRQIGLAATDLESLIGQMRVAGYRKAMSENQLPIDPHWIDDGEFTYEDGARAMRSYAKMAVTAAVASSDLAAIGMLNQAADLKIKVPSDFAIVSVDGTNLCSIVRPKLTSVTQSFYQMGATGLQTLLSPRLKQFKSSYTPIQIDERQSS</sequence>
<dbReference type="Pfam" id="PF13377">
    <property type="entry name" value="Peripla_BP_3"/>
    <property type="match status" value="1"/>
</dbReference>
<evidence type="ECO:0000256" key="2">
    <source>
        <dbReference type="ARBA" id="ARBA00023125"/>
    </source>
</evidence>
<reference evidence="5 6" key="1">
    <citation type="submission" date="2011-09" db="EMBL/GenBank/DDBJ databases">
        <authorList>
            <person name="Weinstock G."/>
            <person name="Sodergren E."/>
            <person name="Clifton S."/>
            <person name="Fulton L."/>
            <person name="Fulton B."/>
            <person name="Courtney L."/>
            <person name="Fronick C."/>
            <person name="Harrison M."/>
            <person name="Strong C."/>
            <person name="Farmer C."/>
            <person name="Delahaunty K."/>
            <person name="Markovic C."/>
            <person name="Hall O."/>
            <person name="Minx P."/>
            <person name="Tomlinson C."/>
            <person name="Mitreva M."/>
            <person name="Hou S."/>
            <person name="Chen J."/>
            <person name="Wollam A."/>
            <person name="Pepin K.H."/>
            <person name="Johnson M."/>
            <person name="Bhonagiri V."/>
            <person name="Zhang X."/>
            <person name="Suruliraj S."/>
            <person name="Warren W."/>
            <person name="Chinwalla A."/>
            <person name="Mardis E.R."/>
            <person name="Wilson R.K."/>
        </authorList>
    </citation>
    <scope>NUCLEOTIDE SEQUENCE [LARGE SCALE GENOMIC DNA]</scope>
    <source>
        <strain evidence="5 6">F0439</strain>
    </source>
</reference>
<dbReference type="AlphaFoldDB" id="G9ZK96"/>
<dbReference type="Proteomes" id="UP000004625">
    <property type="component" value="Unassembled WGS sequence"/>
</dbReference>
<dbReference type="SUPFAM" id="SSF47413">
    <property type="entry name" value="lambda repressor-like DNA-binding domains"/>
    <property type="match status" value="1"/>
</dbReference>
<dbReference type="STRING" id="797515.HMPREF9103_00144"/>
<dbReference type="HOGENOM" id="CLU_037628_6_0_9"/>
<gene>
    <name evidence="5" type="ORF">HMPREF9103_00144</name>
</gene>
<dbReference type="GO" id="GO:0003700">
    <property type="term" value="F:DNA-binding transcription factor activity"/>
    <property type="evidence" value="ECO:0007669"/>
    <property type="project" value="TreeGrafter"/>
</dbReference>
<dbReference type="GO" id="GO:0000976">
    <property type="term" value="F:transcription cis-regulatory region binding"/>
    <property type="evidence" value="ECO:0007669"/>
    <property type="project" value="TreeGrafter"/>
</dbReference>
<dbReference type="EMBL" id="AGEY01000010">
    <property type="protein sequence ID" value="EHM01243.1"/>
    <property type="molecule type" value="Genomic_DNA"/>
</dbReference>
<evidence type="ECO:0000313" key="5">
    <source>
        <dbReference type="EMBL" id="EHM01243.1"/>
    </source>
</evidence>
<dbReference type="PRINTS" id="PR00036">
    <property type="entry name" value="HTHLACI"/>
</dbReference>
<dbReference type="Gene3D" id="1.10.260.40">
    <property type="entry name" value="lambda repressor-like DNA-binding domains"/>
    <property type="match status" value="1"/>
</dbReference>
<name>G9ZK96_9LACO</name>
<dbReference type="PATRIC" id="fig|797515.3.peg.129"/>
<evidence type="ECO:0000256" key="3">
    <source>
        <dbReference type="ARBA" id="ARBA00023163"/>
    </source>
</evidence>
<dbReference type="eggNOG" id="COG1609">
    <property type="taxonomic scope" value="Bacteria"/>
</dbReference>
<keyword evidence="3" id="KW-0804">Transcription</keyword>
<keyword evidence="6" id="KW-1185">Reference proteome</keyword>
<comment type="caution">
    <text evidence="5">The sequence shown here is derived from an EMBL/GenBank/DDBJ whole genome shotgun (WGS) entry which is preliminary data.</text>
</comment>
<evidence type="ECO:0000259" key="4">
    <source>
        <dbReference type="PROSITE" id="PS50932"/>
    </source>
</evidence>
<dbReference type="InterPro" id="IPR000843">
    <property type="entry name" value="HTH_LacI"/>
</dbReference>
<dbReference type="PANTHER" id="PTHR30146:SF109">
    <property type="entry name" value="HTH-TYPE TRANSCRIPTIONAL REGULATOR GALS"/>
    <property type="match status" value="1"/>
</dbReference>
<proteinExistence type="predicted"/>
<keyword evidence="2" id="KW-0238">DNA-binding</keyword>
<evidence type="ECO:0000313" key="6">
    <source>
        <dbReference type="Proteomes" id="UP000004625"/>
    </source>
</evidence>
<dbReference type="SMART" id="SM00354">
    <property type="entry name" value="HTH_LACI"/>
    <property type="match status" value="1"/>
</dbReference>
<dbReference type="InterPro" id="IPR010982">
    <property type="entry name" value="Lambda_DNA-bd_dom_sf"/>
</dbReference>
<dbReference type="CDD" id="cd01392">
    <property type="entry name" value="HTH_LacI"/>
    <property type="match status" value="1"/>
</dbReference>
<dbReference type="Pfam" id="PF00356">
    <property type="entry name" value="LacI"/>
    <property type="match status" value="1"/>
</dbReference>
<organism evidence="5 6">
    <name type="scientific">Lentilactobacillus parafarraginis F0439</name>
    <dbReference type="NCBI Taxonomy" id="797515"/>
    <lineage>
        <taxon>Bacteria</taxon>
        <taxon>Bacillati</taxon>
        <taxon>Bacillota</taxon>
        <taxon>Bacilli</taxon>
        <taxon>Lactobacillales</taxon>
        <taxon>Lactobacillaceae</taxon>
        <taxon>Lentilactobacillus</taxon>
    </lineage>
</organism>
<dbReference type="Gene3D" id="3.40.50.2300">
    <property type="match status" value="2"/>
</dbReference>
<dbReference type="PROSITE" id="PS00356">
    <property type="entry name" value="HTH_LACI_1"/>
    <property type="match status" value="1"/>
</dbReference>
<feature type="domain" description="HTH lacI-type" evidence="4">
    <location>
        <begin position="6"/>
        <end position="61"/>
    </location>
</feature>
<accession>G9ZK96</accession>
<dbReference type="InterPro" id="IPR046335">
    <property type="entry name" value="LacI/GalR-like_sensor"/>
</dbReference>
<evidence type="ECO:0000256" key="1">
    <source>
        <dbReference type="ARBA" id="ARBA00023015"/>
    </source>
</evidence>